<gene>
    <name evidence="3" type="ORF">M8A51_23450</name>
</gene>
<dbReference type="EMBL" id="JAMKFE010000019">
    <property type="protein sequence ID" value="MCM5682496.1"/>
    <property type="molecule type" value="Genomic_DNA"/>
</dbReference>
<dbReference type="InterPro" id="IPR054832">
    <property type="entry name" value="transpos_IS91"/>
</dbReference>
<protein>
    <submittedName>
        <fullName evidence="3">IS91 family transposase</fullName>
    </submittedName>
</protein>
<name>A0ABT0YUS0_9BURK</name>
<evidence type="ECO:0000313" key="4">
    <source>
        <dbReference type="Proteomes" id="UP001165541"/>
    </source>
</evidence>
<organism evidence="3 4">
    <name type="scientific">Caldimonas mangrovi</name>
    <dbReference type="NCBI Taxonomy" id="2944811"/>
    <lineage>
        <taxon>Bacteria</taxon>
        <taxon>Pseudomonadati</taxon>
        <taxon>Pseudomonadota</taxon>
        <taxon>Betaproteobacteria</taxon>
        <taxon>Burkholderiales</taxon>
        <taxon>Sphaerotilaceae</taxon>
        <taxon>Caldimonas</taxon>
    </lineage>
</organism>
<feature type="domain" description="Transposase zinc-binding" evidence="2">
    <location>
        <begin position="9"/>
        <end position="97"/>
    </location>
</feature>
<sequence>MAVTLAEVLRRFGPEYLRSHTLSTVQAKAWRAILACRTPALGGQRWGCEGCGAQQWRWHSCRNRHCPQCQSRERDAWRRARLQELLDVPYCHLVFTLPHELNTLAAAHPRWAYETLMHSVAATLREFAANPRWLGGVPSFTLVLHTWTQDLRRHLHAHAVMACGALGDDGQWVSPRRSERFLFPVQALSRVFRGKFVQALQAATQAAALPRDALTPQQQQQRLQALRRHDWVVYAKAPLDGPAAVLDYLSRYTHRTAIGHERLLGIEGGAVRLRVRATGNAGGKRVIAVPGEQFVHRLMQHVLPLGFKRIRHYGLLAPAAKTRQLASARAALQMPPAHPLVQEQVREFMLRVARLDLARCPRCRSTRWRVVESLPCMVRALPAWPVVLGRGPP</sequence>
<dbReference type="InterPro" id="IPR007069">
    <property type="entry name" value="Transposase_32"/>
</dbReference>
<dbReference type="Pfam" id="PF04986">
    <property type="entry name" value="Y2_Tnp"/>
    <property type="match status" value="1"/>
</dbReference>
<dbReference type="RefSeq" id="WP_251780975.1">
    <property type="nucleotide sequence ID" value="NZ_JAMKFE010000019.1"/>
</dbReference>
<keyword evidence="4" id="KW-1185">Reference proteome</keyword>
<proteinExistence type="predicted"/>
<feature type="domain" description="Transposase IS801/IS1294" evidence="1">
    <location>
        <begin position="140"/>
        <end position="320"/>
    </location>
</feature>
<dbReference type="PANTHER" id="PTHR37023">
    <property type="entry name" value="TRANSPOSASE"/>
    <property type="match status" value="1"/>
</dbReference>
<reference evidence="3" key="1">
    <citation type="submission" date="2022-05" db="EMBL/GenBank/DDBJ databases">
        <title>Schlegelella sp. nov., isolated from mangrove soil.</title>
        <authorList>
            <person name="Liu Y."/>
            <person name="Ge X."/>
            <person name="Liu W."/>
        </authorList>
    </citation>
    <scope>NUCLEOTIDE SEQUENCE</scope>
    <source>
        <strain evidence="3">S2-27</strain>
    </source>
</reference>
<dbReference type="Pfam" id="PF14319">
    <property type="entry name" value="Zn_Tnp_IS91"/>
    <property type="match status" value="1"/>
</dbReference>
<evidence type="ECO:0000259" key="1">
    <source>
        <dbReference type="Pfam" id="PF04986"/>
    </source>
</evidence>
<dbReference type="InterPro" id="IPR026889">
    <property type="entry name" value="Zn_Tnp"/>
</dbReference>
<evidence type="ECO:0000259" key="2">
    <source>
        <dbReference type="Pfam" id="PF14319"/>
    </source>
</evidence>
<dbReference type="PANTHER" id="PTHR37023:SF1">
    <property type="entry name" value="ISSOD25 TRANSPOSASE TNPA_ISSOD25"/>
    <property type="match status" value="1"/>
</dbReference>
<evidence type="ECO:0000313" key="3">
    <source>
        <dbReference type="EMBL" id="MCM5682496.1"/>
    </source>
</evidence>
<dbReference type="Proteomes" id="UP001165541">
    <property type="component" value="Unassembled WGS sequence"/>
</dbReference>
<accession>A0ABT0YUS0</accession>
<comment type="caution">
    <text evidence="3">The sequence shown here is derived from an EMBL/GenBank/DDBJ whole genome shotgun (WGS) entry which is preliminary data.</text>
</comment>
<dbReference type="NCBIfam" id="NF033538">
    <property type="entry name" value="transpos_IS91"/>
    <property type="match status" value="1"/>
</dbReference>